<keyword evidence="2 3" id="KW-0040">ANK repeat</keyword>
<dbReference type="Pfam" id="PF12796">
    <property type="entry name" value="Ank_2"/>
    <property type="match status" value="2"/>
</dbReference>
<dbReference type="OrthoDB" id="539213at2759"/>
<evidence type="ECO:0000259" key="4">
    <source>
        <dbReference type="PROSITE" id="PS50181"/>
    </source>
</evidence>
<evidence type="ECO:0000256" key="2">
    <source>
        <dbReference type="ARBA" id="ARBA00023043"/>
    </source>
</evidence>
<dbReference type="AlphaFoldDB" id="A0A5N6TJB9"/>
<dbReference type="PROSITE" id="PS50297">
    <property type="entry name" value="ANK_REP_REGION"/>
    <property type="match status" value="2"/>
</dbReference>
<accession>A0A5N6TJB9</accession>
<dbReference type="CDD" id="cd09917">
    <property type="entry name" value="F-box_SF"/>
    <property type="match status" value="1"/>
</dbReference>
<dbReference type="InterPro" id="IPR036047">
    <property type="entry name" value="F-box-like_dom_sf"/>
</dbReference>
<dbReference type="PROSITE" id="PS50088">
    <property type="entry name" value="ANK_REPEAT"/>
    <property type="match status" value="3"/>
</dbReference>
<evidence type="ECO:0000313" key="5">
    <source>
        <dbReference type="EMBL" id="KAE8146468.1"/>
    </source>
</evidence>
<dbReference type="InterPro" id="IPR036770">
    <property type="entry name" value="Ankyrin_rpt-contain_sf"/>
</dbReference>
<dbReference type="PANTHER" id="PTHR24198:SF165">
    <property type="entry name" value="ANKYRIN REPEAT-CONTAINING PROTEIN-RELATED"/>
    <property type="match status" value="1"/>
</dbReference>
<reference evidence="5 6" key="1">
    <citation type="submission" date="2019-04" db="EMBL/GenBank/DDBJ databases">
        <title>Friends and foes A comparative genomics study of 23 Aspergillus species from section Flavi.</title>
        <authorList>
            <consortium name="DOE Joint Genome Institute"/>
            <person name="Kjaerbolling I."/>
            <person name="Vesth T."/>
            <person name="Frisvad J.C."/>
            <person name="Nybo J.L."/>
            <person name="Theobald S."/>
            <person name="Kildgaard S."/>
            <person name="Isbrandt T."/>
            <person name="Kuo A."/>
            <person name="Sato A."/>
            <person name="Lyhne E.K."/>
            <person name="Kogle M.E."/>
            <person name="Wiebenga A."/>
            <person name="Kun R.S."/>
            <person name="Lubbers R.J."/>
            <person name="Makela M.R."/>
            <person name="Barry K."/>
            <person name="Chovatia M."/>
            <person name="Clum A."/>
            <person name="Daum C."/>
            <person name="Haridas S."/>
            <person name="He G."/>
            <person name="LaButti K."/>
            <person name="Lipzen A."/>
            <person name="Mondo S."/>
            <person name="Riley R."/>
            <person name="Salamov A."/>
            <person name="Simmons B.A."/>
            <person name="Magnuson J.K."/>
            <person name="Henrissat B."/>
            <person name="Mortensen U.H."/>
            <person name="Larsen T.O."/>
            <person name="Devries R.P."/>
            <person name="Grigoriev I.V."/>
            <person name="Machida M."/>
            <person name="Baker S.E."/>
            <person name="Andersen M.R."/>
        </authorList>
    </citation>
    <scope>NUCLEOTIDE SEQUENCE [LARGE SCALE GENOMIC DNA]</scope>
    <source>
        <strain evidence="5 6">IBT 18842</strain>
    </source>
</reference>
<feature type="domain" description="F-box" evidence="4">
    <location>
        <begin position="10"/>
        <end position="48"/>
    </location>
</feature>
<dbReference type="EMBL" id="ML742260">
    <property type="protein sequence ID" value="KAE8146468.1"/>
    <property type="molecule type" value="Genomic_DNA"/>
</dbReference>
<gene>
    <name evidence="5" type="ORF">BDV25DRAFT_162388</name>
</gene>
<sequence>MSSPITVKRMTGLHDLPIETILEISKHMDLQTIARFSRTCQNMHNILRPSLVKIAKSSAQGDAKRLKQCEWLSTSIAEDINIQTTLKVRHWQYLNFRQPLADAITEGKLDAVRFFLEAGVSPNVQDAFGLSMVVVAALSNRLDIIFLLLKYGADLAFSHRDAEFITNLLVGCCHLETIQLLMAHGADIFLKVDDESALCMLDSMMENDDVRVLGLVLHHYPELVSGAQIPNDTVISVAVAQPNRRRRYAMMAMLLAAGIDINVRLMSGKTLLHSVCEHCLPDDLDLVNMLLERGIRTDIKADRGMTELHYAVGTGNSLKVVRVLLSHGTFNVNAATDSGLTPLHLAVARKDPCYVRVLVEHGADINLGNKMGQMPIELAIGMGWDGLEAYLNAVYSK</sequence>
<protein>
    <submittedName>
        <fullName evidence="5">Ankyrin repeat-containing domain protein</fullName>
    </submittedName>
</protein>
<feature type="repeat" description="ANK" evidence="3">
    <location>
        <begin position="303"/>
        <end position="328"/>
    </location>
</feature>
<dbReference type="Proteomes" id="UP000325780">
    <property type="component" value="Unassembled WGS sequence"/>
</dbReference>
<keyword evidence="1" id="KW-0677">Repeat</keyword>
<evidence type="ECO:0000256" key="1">
    <source>
        <dbReference type="ARBA" id="ARBA00022737"/>
    </source>
</evidence>
<organism evidence="5 6">
    <name type="scientific">Aspergillus avenaceus</name>
    <dbReference type="NCBI Taxonomy" id="36643"/>
    <lineage>
        <taxon>Eukaryota</taxon>
        <taxon>Fungi</taxon>
        <taxon>Dikarya</taxon>
        <taxon>Ascomycota</taxon>
        <taxon>Pezizomycotina</taxon>
        <taxon>Eurotiomycetes</taxon>
        <taxon>Eurotiomycetidae</taxon>
        <taxon>Eurotiales</taxon>
        <taxon>Aspergillaceae</taxon>
        <taxon>Aspergillus</taxon>
        <taxon>Aspergillus subgen. Circumdati</taxon>
    </lineage>
</organism>
<name>A0A5N6TJB9_ASPAV</name>
<dbReference type="InterPro" id="IPR001810">
    <property type="entry name" value="F-box_dom"/>
</dbReference>
<dbReference type="PANTHER" id="PTHR24198">
    <property type="entry name" value="ANKYRIN REPEAT AND PROTEIN KINASE DOMAIN-CONTAINING PROTEIN"/>
    <property type="match status" value="1"/>
</dbReference>
<dbReference type="SUPFAM" id="SSF48403">
    <property type="entry name" value="Ankyrin repeat"/>
    <property type="match status" value="2"/>
</dbReference>
<evidence type="ECO:0000256" key="3">
    <source>
        <dbReference type="PROSITE-ProRule" id="PRU00023"/>
    </source>
</evidence>
<evidence type="ECO:0000313" key="6">
    <source>
        <dbReference type="Proteomes" id="UP000325780"/>
    </source>
</evidence>
<dbReference type="SUPFAM" id="SSF81383">
    <property type="entry name" value="F-box domain"/>
    <property type="match status" value="1"/>
</dbReference>
<dbReference type="InterPro" id="IPR002110">
    <property type="entry name" value="Ankyrin_rpt"/>
</dbReference>
<dbReference type="Pfam" id="PF00646">
    <property type="entry name" value="F-box"/>
    <property type="match status" value="1"/>
</dbReference>
<keyword evidence="6" id="KW-1185">Reference proteome</keyword>
<feature type="repeat" description="ANK" evidence="3">
    <location>
        <begin position="95"/>
        <end position="127"/>
    </location>
</feature>
<feature type="repeat" description="ANK" evidence="3">
    <location>
        <begin position="338"/>
        <end position="370"/>
    </location>
</feature>
<dbReference type="PROSITE" id="PS50181">
    <property type="entry name" value="FBOX"/>
    <property type="match status" value="1"/>
</dbReference>
<proteinExistence type="predicted"/>
<dbReference type="SMART" id="SM00248">
    <property type="entry name" value="ANK"/>
    <property type="match status" value="7"/>
</dbReference>
<dbReference type="Gene3D" id="1.25.40.20">
    <property type="entry name" value="Ankyrin repeat-containing domain"/>
    <property type="match status" value="2"/>
</dbReference>